<keyword evidence="6" id="KW-1133">Transmembrane helix</keyword>
<dbReference type="SUPFAM" id="SSF103506">
    <property type="entry name" value="Mitochondrial carrier"/>
    <property type="match status" value="1"/>
</dbReference>
<evidence type="ECO:0000313" key="12">
    <source>
        <dbReference type="EMBL" id="RRT45037.1"/>
    </source>
</evidence>
<evidence type="ECO:0000256" key="8">
    <source>
        <dbReference type="ARBA" id="ARBA00023136"/>
    </source>
</evidence>
<evidence type="ECO:0000313" key="13">
    <source>
        <dbReference type="Proteomes" id="UP000287651"/>
    </source>
</evidence>
<evidence type="ECO:0000256" key="10">
    <source>
        <dbReference type="RuleBase" id="RU000488"/>
    </source>
</evidence>
<comment type="caution">
    <text evidence="12">The sequence shown here is derived from an EMBL/GenBank/DDBJ whole genome shotgun (WGS) entry which is preliminary data.</text>
</comment>
<feature type="repeat" description="Solcar" evidence="9">
    <location>
        <begin position="330"/>
        <end position="422"/>
    </location>
</feature>
<dbReference type="PANTHER" id="PTHR45624">
    <property type="entry name" value="MITOCHONDRIAL BASIC AMINO ACIDS TRANSPORTER-RELATED"/>
    <property type="match status" value="1"/>
</dbReference>
<keyword evidence="8 9" id="KW-0472">Membrane</keyword>
<evidence type="ECO:0000256" key="11">
    <source>
        <dbReference type="SAM" id="MobiDB-lite"/>
    </source>
</evidence>
<name>A0A426XZR7_ENSVE</name>
<dbReference type="PRINTS" id="PR00926">
    <property type="entry name" value="MITOCARRIER"/>
</dbReference>
<feature type="non-terminal residue" evidence="12">
    <location>
        <position position="1"/>
    </location>
</feature>
<dbReference type="PANTHER" id="PTHR45624:SF10">
    <property type="entry name" value="SLC (SOLUTE CARRIER) HOMOLOG"/>
    <property type="match status" value="1"/>
</dbReference>
<dbReference type="AlphaFoldDB" id="A0A426XZR7"/>
<proteinExistence type="inferred from homology"/>
<organism evidence="12 13">
    <name type="scientific">Ensete ventricosum</name>
    <name type="common">Abyssinian banana</name>
    <name type="synonym">Musa ensete</name>
    <dbReference type="NCBI Taxonomy" id="4639"/>
    <lineage>
        <taxon>Eukaryota</taxon>
        <taxon>Viridiplantae</taxon>
        <taxon>Streptophyta</taxon>
        <taxon>Embryophyta</taxon>
        <taxon>Tracheophyta</taxon>
        <taxon>Spermatophyta</taxon>
        <taxon>Magnoliopsida</taxon>
        <taxon>Liliopsida</taxon>
        <taxon>Zingiberales</taxon>
        <taxon>Musaceae</taxon>
        <taxon>Ensete</taxon>
    </lineage>
</organism>
<keyword evidence="3 10" id="KW-0813">Transport</keyword>
<keyword evidence="5" id="KW-0677">Repeat</keyword>
<evidence type="ECO:0000256" key="5">
    <source>
        <dbReference type="ARBA" id="ARBA00022737"/>
    </source>
</evidence>
<dbReference type="InterPro" id="IPR018108">
    <property type="entry name" value="MCP_transmembrane"/>
</dbReference>
<evidence type="ECO:0000256" key="4">
    <source>
        <dbReference type="ARBA" id="ARBA00022692"/>
    </source>
</evidence>
<dbReference type="PROSITE" id="PS50920">
    <property type="entry name" value="SOLCAR"/>
    <property type="match status" value="2"/>
</dbReference>
<dbReference type="InterPro" id="IPR050567">
    <property type="entry name" value="Mitochondrial_Carrier"/>
</dbReference>
<comment type="subcellular location">
    <subcellularLocation>
        <location evidence="1">Mitochondrion membrane</location>
        <topology evidence="1">Multi-pass membrane protein</topology>
    </subcellularLocation>
</comment>
<evidence type="ECO:0008006" key="14">
    <source>
        <dbReference type="Google" id="ProtNLM"/>
    </source>
</evidence>
<keyword evidence="4 9" id="KW-0812">Transmembrane</keyword>
<comment type="similarity">
    <text evidence="2 10">Belongs to the mitochondrial carrier (TC 2.A.29) family.</text>
</comment>
<dbReference type="GO" id="GO:0022857">
    <property type="term" value="F:transmembrane transporter activity"/>
    <property type="evidence" value="ECO:0007669"/>
    <property type="project" value="TreeGrafter"/>
</dbReference>
<dbReference type="InterPro" id="IPR023395">
    <property type="entry name" value="MCP_dom_sf"/>
</dbReference>
<reference evidence="12 13" key="1">
    <citation type="journal article" date="2014" name="Agronomy (Basel)">
        <title>A Draft Genome Sequence for Ensete ventricosum, the Drought-Tolerant Tree Against Hunger.</title>
        <authorList>
            <person name="Harrison J."/>
            <person name="Moore K.A."/>
            <person name="Paszkiewicz K."/>
            <person name="Jones T."/>
            <person name="Grant M."/>
            <person name="Ambacheew D."/>
            <person name="Muzemil S."/>
            <person name="Studholme D.J."/>
        </authorList>
    </citation>
    <scope>NUCLEOTIDE SEQUENCE [LARGE SCALE GENOMIC DNA]</scope>
</reference>
<gene>
    <name evidence="12" type="ORF">B296_00035798</name>
</gene>
<evidence type="ECO:0000256" key="3">
    <source>
        <dbReference type="ARBA" id="ARBA00022448"/>
    </source>
</evidence>
<accession>A0A426XZR7</accession>
<feature type="region of interest" description="Disordered" evidence="11">
    <location>
        <begin position="100"/>
        <end position="180"/>
    </location>
</feature>
<feature type="compositionally biased region" description="Low complexity" evidence="11">
    <location>
        <begin position="165"/>
        <end position="180"/>
    </location>
</feature>
<sequence length="435" mass="47357">SIHVLDPISSPCRTTSAAAPLTLAAPPERKEKTQLSPAPLALNQAPVRLVSRLPSATASVLAHSFLRCSRSIKFRRKAESVEWWWGDGVLAGVHCEQLGEGVRGGRDRRHGRGRLGPPPRHAPHQPAAAAGSIAGRSRYRPPPRLGRGPPPQHPRDRGPRRALPRHGCPPRLRRLPGMLPHVSDSPQELLAISKAHSYVLRSSFLVQNAMVFQVYAIFSRAFDSKSMNEPPSYRSVALSGVGTGALQSLILSPVELVKIKLQLQMTGNRGGRIGPISVAKEIVKKEGMKGIYRGLWITVLRDAPSHGVYFWTYEYAREQLHPGCRKTCQESLGTMLVAGGLAGVASWICCYPLDVVKSRLQAQSKPQTGQPPPKYLGIVDCIRTSVREEGVAVLFRGMGTAVARAFVVNGAIFSAYELALRSLVGNSRGLEMEET</sequence>
<protein>
    <recommendedName>
        <fullName evidence="14">Mitochondrial arginine transporter BAC2</fullName>
    </recommendedName>
</protein>
<evidence type="ECO:0000256" key="9">
    <source>
        <dbReference type="PROSITE-ProRule" id="PRU00282"/>
    </source>
</evidence>
<evidence type="ECO:0000256" key="6">
    <source>
        <dbReference type="ARBA" id="ARBA00022989"/>
    </source>
</evidence>
<dbReference type="GO" id="GO:0031966">
    <property type="term" value="C:mitochondrial membrane"/>
    <property type="evidence" value="ECO:0007669"/>
    <property type="project" value="UniProtKB-SubCell"/>
</dbReference>
<dbReference type="InterPro" id="IPR002067">
    <property type="entry name" value="MCP"/>
</dbReference>
<keyword evidence="7" id="KW-0496">Mitochondrion</keyword>
<feature type="repeat" description="Solcar" evidence="9">
    <location>
        <begin position="231"/>
        <end position="319"/>
    </location>
</feature>
<evidence type="ECO:0000256" key="2">
    <source>
        <dbReference type="ARBA" id="ARBA00006375"/>
    </source>
</evidence>
<dbReference type="Pfam" id="PF00153">
    <property type="entry name" value="Mito_carr"/>
    <property type="match status" value="2"/>
</dbReference>
<dbReference type="Gene3D" id="1.50.40.10">
    <property type="entry name" value="Mitochondrial carrier domain"/>
    <property type="match status" value="1"/>
</dbReference>
<evidence type="ECO:0000256" key="1">
    <source>
        <dbReference type="ARBA" id="ARBA00004225"/>
    </source>
</evidence>
<evidence type="ECO:0000256" key="7">
    <source>
        <dbReference type="ARBA" id="ARBA00023128"/>
    </source>
</evidence>
<feature type="compositionally biased region" description="Pro residues" evidence="11">
    <location>
        <begin position="140"/>
        <end position="152"/>
    </location>
</feature>
<dbReference type="EMBL" id="AMZH03016084">
    <property type="protein sequence ID" value="RRT45037.1"/>
    <property type="molecule type" value="Genomic_DNA"/>
</dbReference>
<dbReference type="Proteomes" id="UP000287651">
    <property type="component" value="Unassembled WGS sequence"/>
</dbReference>